<gene>
    <name evidence="3" type="ORF">GCM10010919_14490</name>
</gene>
<dbReference type="EMBL" id="BNAO01000003">
    <property type="protein sequence ID" value="GHG66628.1"/>
    <property type="molecule type" value="Genomic_DNA"/>
</dbReference>
<accession>A0ABQ3KX25</accession>
<evidence type="ECO:0000313" key="4">
    <source>
        <dbReference type="Proteomes" id="UP000659697"/>
    </source>
</evidence>
<comment type="caution">
    <text evidence="3">The sequence shown here is derived from an EMBL/GenBank/DDBJ whole genome shotgun (WGS) entry which is preliminary data.</text>
</comment>
<keyword evidence="1" id="KW-0175">Coiled coil</keyword>
<reference evidence="4" key="1">
    <citation type="journal article" date="2019" name="Int. J. Syst. Evol. Microbiol.">
        <title>The Global Catalogue of Microorganisms (GCM) 10K type strain sequencing project: providing services to taxonomists for standard genome sequencing and annotation.</title>
        <authorList>
            <consortium name="The Broad Institute Genomics Platform"/>
            <consortium name="The Broad Institute Genome Sequencing Center for Infectious Disease"/>
            <person name="Wu L."/>
            <person name="Ma J."/>
        </authorList>
    </citation>
    <scope>NUCLEOTIDE SEQUENCE [LARGE SCALE GENOMIC DNA]</scope>
    <source>
        <strain evidence="4">CGMCC 1.7003</strain>
    </source>
</reference>
<keyword evidence="2" id="KW-0812">Transmembrane</keyword>
<evidence type="ECO:0000256" key="1">
    <source>
        <dbReference type="SAM" id="Coils"/>
    </source>
</evidence>
<feature type="transmembrane region" description="Helical" evidence="2">
    <location>
        <begin position="199"/>
        <end position="220"/>
    </location>
</feature>
<dbReference type="RefSeq" id="WP_189431802.1">
    <property type="nucleotide sequence ID" value="NZ_BNAO01000003.1"/>
</dbReference>
<name>A0ABQ3KX25_9ALTE</name>
<dbReference type="Proteomes" id="UP000659697">
    <property type="component" value="Unassembled WGS sequence"/>
</dbReference>
<evidence type="ECO:0000256" key="2">
    <source>
        <dbReference type="SAM" id="Phobius"/>
    </source>
</evidence>
<protein>
    <submittedName>
        <fullName evidence="3">Uncharacterized protein</fullName>
    </submittedName>
</protein>
<feature type="coiled-coil region" evidence="1">
    <location>
        <begin position="152"/>
        <end position="179"/>
    </location>
</feature>
<organism evidence="3 4">
    <name type="scientific">Alishewanella longhuensis</name>
    <dbReference type="NCBI Taxonomy" id="1091037"/>
    <lineage>
        <taxon>Bacteria</taxon>
        <taxon>Pseudomonadati</taxon>
        <taxon>Pseudomonadota</taxon>
        <taxon>Gammaproteobacteria</taxon>
        <taxon>Alteromonadales</taxon>
        <taxon>Alteromonadaceae</taxon>
        <taxon>Alishewanella</taxon>
    </lineage>
</organism>
<evidence type="ECO:0000313" key="3">
    <source>
        <dbReference type="EMBL" id="GHG66628.1"/>
    </source>
</evidence>
<feature type="transmembrane region" description="Helical" evidence="2">
    <location>
        <begin position="12"/>
        <end position="37"/>
    </location>
</feature>
<keyword evidence="2" id="KW-1133">Transmembrane helix</keyword>
<keyword evidence="2" id="KW-0472">Membrane</keyword>
<sequence>MEVIVSFWNDNYSSIMVSLGVGFVFFVLGPIGVWFSGRKIRNERVRKAKEMLIDLIEGMLVTQEKITTAKLKQLFNAVEREVETTIDSAYDLERLFEDVSLRFQRSKHLDSTQKDSYSNTLLGLADSLNQSQESGKRVIPRSYETLIAELRDSALSQDNDKLNKTIEELEEKISKIPEEAFPFFRIIEVQRKMIRKHPIIFGLVIVGYIVFVILAISGSIK</sequence>
<proteinExistence type="predicted"/>
<keyword evidence="4" id="KW-1185">Reference proteome</keyword>